<proteinExistence type="predicted"/>
<reference evidence="2 3" key="1">
    <citation type="submission" date="2017-12" db="EMBL/GenBank/DDBJ databases">
        <title>Comparative genomics of Botrytis spp.</title>
        <authorList>
            <person name="Valero-Jimenez C.A."/>
            <person name="Tapia P."/>
            <person name="Veloso J."/>
            <person name="Silva-Moreno E."/>
            <person name="Staats M."/>
            <person name="Valdes J.H."/>
            <person name="Van Kan J.A.L."/>
        </authorList>
    </citation>
    <scope>NUCLEOTIDE SEQUENCE [LARGE SCALE GENOMIC DNA]</scope>
    <source>
        <strain evidence="2 3">Bp0003</strain>
    </source>
</reference>
<keyword evidence="3" id="KW-1185">Reference proteome</keyword>
<feature type="compositionally biased region" description="Basic and acidic residues" evidence="1">
    <location>
        <begin position="56"/>
        <end position="67"/>
    </location>
</feature>
<dbReference type="AlphaFoldDB" id="A0A4Z1FMT9"/>
<comment type="caution">
    <text evidence="2">The sequence shown here is derived from an EMBL/GenBank/DDBJ whole genome shotgun (WGS) entry which is preliminary data.</text>
</comment>
<dbReference type="EMBL" id="PQXI01000069">
    <property type="protein sequence ID" value="TGO25936.1"/>
    <property type="molecule type" value="Genomic_DNA"/>
</dbReference>
<evidence type="ECO:0000313" key="3">
    <source>
        <dbReference type="Proteomes" id="UP000297910"/>
    </source>
</evidence>
<evidence type="ECO:0000313" key="2">
    <source>
        <dbReference type="EMBL" id="TGO25936.1"/>
    </source>
</evidence>
<dbReference type="Proteomes" id="UP000297910">
    <property type="component" value="Unassembled WGS sequence"/>
</dbReference>
<evidence type="ECO:0000256" key="1">
    <source>
        <dbReference type="SAM" id="MobiDB-lite"/>
    </source>
</evidence>
<sequence>MNPEVPAPKDSQDVQDGGSVQQAVDLVGKMLEQIQVELEKILSQRSEVAPEADALENEKNESQKRYKDLESNYQKISEELKAFGRQMASASDKSSQIQAELKLTQAKKKTSKN</sequence>
<name>A0A4Z1FMT9_9HELO</name>
<feature type="region of interest" description="Disordered" evidence="1">
    <location>
        <begin position="47"/>
        <end position="67"/>
    </location>
</feature>
<protein>
    <submittedName>
        <fullName evidence="2">Uncharacterized protein</fullName>
    </submittedName>
</protein>
<organism evidence="2 3">
    <name type="scientific">Botrytis paeoniae</name>
    <dbReference type="NCBI Taxonomy" id="278948"/>
    <lineage>
        <taxon>Eukaryota</taxon>
        <taxon>Fungi</taxon>
        <taxon>Dikarya</taxon>
        <taxon>Ascomycota</taxon>
        <taxon>Pezizomycotina</taxon>
        <taxon>Leotiomycetes</taxon>
        <taxon>Helotiales</taxon>
        <taxon>Sclerotiniaceae</taxon>
        <taxon>Botrytis</taxon>
    </lineage>
</organism>
<accession>A0A4Z1FMT9</accession>
<gene>
    <name evidence="2" type="ORF">BPAE_0069g00080</name>
</gene>